<dbReference type="Pfam" id="PF16967">
    <property type="entry name" value="TcfC"/>
    <property type="match status" value="1"/>
</dbReference>
<dbReference type="InterPro" id="IPR032636">
    <property type="entry name" value="Pilus_assem_E-set-like_dom"/>
</dbReference>
<feature type="domain" description="Pilus assembly protein E-set like" evidence="4">
    <location>
        <begin position="255"/>
        <end position="322"/>
    </location>
</feature>
<accession>A0A291DW02</accession>
<dbReference type="EMBL" id="CP023525">
    <property type="protein sequence ID" value="ATF91859.1"/>
    <property type="molecule type" value="Genomic_DNA"/>
</dbReference>
<reference evidence="5 6" key="1">
    <citation type="submission" date="2017-09" db="EMBL/GenBank/DDBJ databases">
        <title>FDA dAtabase for Regulatory Grade micrObial Sequences (FDA-ARGOS): Supporting development and validation of Infectious Disease Dx tests.</title>
        <authorList>
            <person name="Minogue T."/>
            <person name="Wolcott M."/>
            <person name="Wasieloski L."/>
            <person name="Aguilar W."/>
            <person name="Moore D."/>
            <person name="Tallon L."/>
            <person name="Sadzewicz L."/>
            <person name="Ott S."/>
            <person name="Zhao X."/>
            <person name="Nagaraj S."/>
            <person name="Vavikolanu K."/>
            <person name="Aluvathingal J."/>
            <person name="Nadendla S."/>
            <person name="Sichtig H."/>
        </authorList>
    </citation>
    <scope>NUCLEOTIDE SEQUENCE [LARGE SCALE GENOMIC DNA]</scope>
    <source>
        <strain evidence="5 6">FDAARGOS_392</strain>
    </source>
</reference>
<dbReference type="Pfam" id="PF15976">
    <property type="entry name" value="CooC_C"/>
    <property type="match status" value="1"/>
</dbReference>
<proteinExistence type="predicted"/>
<evidence type="ECO:0000259" key="4">
    <source>
        <dbReference type="Pfam" id="PF16967"/>
    </source>
</evidence>
<feature type="signal peptide" evidence="2">
    <location>
        <begin position="1"/>
        <end position="17"/>
    </location>
</feature>
<gene>
    <name evidence="5" type="ORF">CO704_07040</name>
</gene>
<sequence>MKKCLLALLIPSFLAHGNNPTASNMLNGLPDDFKQYFYNSEIITQINLNDKKLFDASVSISNGEQVKLVQIIADSGEIDVAKTRQWEAILREGMAIGECVNNCLNGLMKVDFNLERSQVNIYTRQYETEKVQKEYITLPDKIPSGAIIANNLSAMQASSYRNMALTSELTSSFANWSQRVSFQSNVNSGKYSQSNASIYNLYTQKELAGYFLRMGMFSPDYDSGSVQTPGSNSSSIMGAMWGSSDALSLDAESVSAWPVYVTGRNQSIVEVWRDERLVYTQQLQTGIQALDTRRLPFGIYDVELRIIESGQVVETQQAQIYKPQGWANNGERFRFNLWGGKNDTIILSGDDSNNQKSSLAIGGAVDFLVHPRVVLGLSGYTSDNAEKLSVRTNIEAGSGSSFFYQSQWSNNENSASNNTDFRYYKTISGLGSGSLFYRKSKYRSRRYHSTTDTYGASMSFRLSGMSSLITNLQYTESAARKGLGVDVSATANREFLSRNARFRLSAFSRPGYSGRARDYGVSLGVSISLNSATQHIVSAETGFNRDEMYASANYQWQPHDSSIRNLGGGVSYSADSVVFSGNAAIDTPYLSGDMYAQHESRSGTNTAGGNLEQVLVLGGGKLASVNGGVNRNMESALIVDVESDDKNASVAASSEMTEVRLSPGRNVIPVSLWKKNNIQFSASRGNNLSIHPRYINAQMSRGSVQHINIKAIKTITLVSMLKDENGNIIKNRNVTSDVSSSIINQDGILTLKTGVKNKLIRVTNKNGEVEMKCELPSNNTHDDVNFIPNLLCKKV</sequence>
<evidence type="ECO:0000256" key="2">
    <source>
        <dbReference type="SAM" id="SignalP"/>
    </source>
</evidence>
<evidence type="ECO:0000259" key="3">
    <source>
        <dbReference type="Pfam" id="PF15976"/>
    </source>
</evidence>
<protein>
    <submittedName>
        <fullName evidence="5">CFA, I fimbrial subunit C usher protein</fullName>
    </submittedName>
</protein>
<dbReference type="InterPro" id="IPR031917">
    <property type="entry name" value="Pilus_assem_C"/>
</dbReference>
<evidence type="ECO:0000313" key="5">
    <source>
        <dbReference type="EMBL" id="ATF91859.1"/>
    </source>
</evidence>
<dbReference type="RefSeq" id="WP_061277911.1">
    <property type="nucleotide sequence ID" value="NZ_CP023525.1"/>
</dbReference>
<organism evidence="5 6">
    <name type="scientific">Cedecea neteri</name>
    <dbReference type="NCBI Taxonomy" id="158822"/>
    <lineage>
        <taxon>Bacteria</taxon>
        <taxon>Pseudomonadati</taxon>
        <taxon>Pseudomonadota</taxon>
        <taxon>Gammaproteobacteria</taxon>
        <taxon>Enterobacterales</taxon>
        <taxon>Enterobacteriaceae</taxon>
        <taxon>Cedecea</taxon>
    </lineage>
</organism>
<dbReference type="Proteomes" id="UP000217979">
    <property type="component" value="Chromosome"/>
</dbReference>
<name>A0A291DW02_9ENTR</name>
<dbReference type="AlphaFoldDB" id="A0A291DW02"/>
<keyword evidence="1 2" id="KW-0732">Signal</keyword>
<feature type="domain" description="Pilus assembly protein C-terminal" evidence="3">
    <location>
        <begin position="701"/>
        <end position="792"/>
    </location>
</feature>
<feature type="chain" id="PRO_5012313035" evidence="2">
    <location>
        <begin position="18"/>
        <end position="795"/>
    </location>
</feature>
<evidence type="ECO:0000256" key="1">
    <source>
        <dbReference type="ARBA" id="ARBA00022729"/>
    </source>
</evidence>
<evidence type="ECO:0000313" key="6">
    <source>
        <dbReference type="Proteomes" id="UP000217979"/>
    </source>
</evidence>